<feature type="signal peptide" evidence="3">
    <location>
        <begin position="1"/>
        <end position="38"/>
    </location>
</feature>
<accession>A0ABY7SVF1</accession>
<keyword evidence="3" id="KW-0732">Signal</keyword>
<proteinExistence type="inferred from homology"/>
<evidence type="ECO:0000313" key="5">
    <source>
        <dbReference type="EMBL" id="WCR10819.1"/>
    </source>
</evidence>
<organism evidence="5 6">
    <name type="scientific">Paracoccus stylophorae</name>
    <dbReference type="NCBI Taxonomy" id="659350"/>
    <lineage>
        <taxon>Bacteria</taxon>
        <taxon>Pseudomonadati</taxon>
        <taxon>Pseudomonadota</taxon>
        <taxon>Alphaproteobacteria</taxon>
        <taxon>Rhodobacterales</taxon>
        <taxon>Paracoccaceae</taxon>
        <taxon>Paracoccus</taxon>
    </lineage>
</organism>
<keyword evidence="2" id="KW-0862">Zinc</keyword>
<comment type="cofactor">
    <cofactor evidence="2">
        <name>Cu cation</name>
        <dbReference type="ChEBI" id="CHEBI:23378"/>
    </cofactor>
    <text evidence="2">Binds 1 copper ion per subunit.</text>
</comment>
<comment type="cofactor">
    <cofactor evidence="2">
        <name>Zn(2+)</name>
        <dbReference type="ChEBI" id="CHEBI:29105"/>
    </cofactor>
    <text evidence="2">Binds 1 zinc ion per subunit.</text>
</comment>
<dbReference type="CDD" id="cd00305">
    <property type="entry name" value="Cu-Zn_Superoxide_Dismutase"/>
    <property type="match status" value="1"/>
</dbReference>
<feature type="domain" description="Superoxide dismutase copper/zinc binding" evidence="4">
    <location>
        <begin position="79"/>
        <end position="206"/>
    </location>
</feature>
<evidence type="ECO:0000256" key="1">
    <source>
        <dbReference type="ARBA" id="ARBA00010457"/>
    </source>
</evidence>
<keyword evidence="2" id="KW-0479">Metal-binding</keyword>
<dbReference type="Pfam" id="PF00080">
    <property type="entry name" value="Sod_Cu"/>
    <property type="match status" value="1"/>
</dbReference>
<dbReference type="InterPro" id="IPR018152">
    <property type="entry name" value="SOD_Cu/Zn_BS"/>
</dbReference>
<name>A0ABY7SVF1_9RHOB</name>
<protein>
    <recommendedName>
        <fullName evidence="2">Superoxide dismutase [Cu-Zn]</fullName>
        <ecNumber evidence="2">1.15.1.1</ecNumber>
    </recommendedName>
</protein>
<comment type="function">
    <text evidence="2">Destroys radicals which are normally produced within the cells and which are toxic to biological systems.</text>
</comment>
<keyword evidence="2" id="KW-0186">Copper</keyword>
<dbReference type="SUPFAM" id="SSF49329">
    <property type="entry name" value="Cu,Zn superoxide dismutase-like"/>
    <property type="match status" value="1"/>
</dbReference>
<dbReference type="PROSITE" id="PS00332">
    <property type="entry name" value="SOD_CU_ZN_2"/>
    <property type="match status" value="1"/>
</dbReference>
<dbReference type="RefSeq" id="WP_272858900.1">
    <property type="nucleotide sequence ID" value="NZ_CP067134.1"/>
</dbReference>
<gene>
    <name evidence="5" type="ORF">JHW45_17595</name>
</gene>
<comment type="catalytic activity">
    <reaction evidence="2">
        <text>2 superoxide + 2 H(+) = H2O2 + O2</text>
        <dbReference type="Rhea" id="RHEA:20696"/>
        <dbReference type="ChEBI" id="CHEBI:15378"/>
        <dbReference type="ChEBI" id="CHEBI:15379"/>
        <dbReference type="ChEBI" id="CHEBI:16240"/>
        <dbReference type="ChEBI" id="CHEBI:18421"/>
        <dbReference type="EC" id="1.15.1.1"/>
    </reaction>
</comment>
<evidence type="ECO:0000313" key="6">
    <source>
        <dbReference type="Proteomes" id="UP001218412"/>
    </source>
</evidence>
<evidence type="ECO:0000259" key="4">
    <source>
        <dbReference type="Pfam" id="PF00080"/>
    </source>
</evidence>
<comment type="similarity">
    <text evidence="1 2">Belongs to the Cu-Zn superoxide dismutase family.</text>
</comment>
<keyword evidence="6" id="KW-1185">Reference proteome</keyword>
<dbReference type="EC" id="1.15.1.1" evidence="2"/>
<dbReference type="EMBL" id="CP067134">
    <property type="protein sequence ID" value="WCR10819.1"/>
    <property type="molecule type" value="Genomic_DNA"/>
</dbReference>
<dbReference type="InterPro" id="IPR001424">
    <property type="entry name" value="SOD_Cu_Zn_dom"/>
</dbReference>
<dbReference type="InterPro" id="IPR024134">
    <property type="entry name" value="SOD_Cu/Zn_/chaperone"/>
</dbReference>
<dbReference type="InterPro" id="IPR036423">
    <property type="entry name" value="SOD-like_Cu/Zn_dom_sf"/>
</dbReference>
<dbReference type="Gene3D" id="2.60.40.200">
    <property type="entry name" value="Superoxide dismutase, copper/zinc binding domain"/>
    <property type="match status" value="1"/>
</dbReference>
<evidence type="ECO:0000256" key="3">
    <source>
        <dbReference type="SAM" id="SignalP"/>
    </source>
</evidence>
<keyword evidence="2" id="KW-0560">Oxidoreductase</keyword>
<evidence type="ECO:0000256" key="2">
    <source>
        <dbReference type="RuleBase" id="RU000393"/>
    </source>
</evidence>
<dbReference type="Proteomes" id="UP001218412">
    <property type="component" value="Chromosome"/>
</dbReference>
<dbReference type="PANTHER" id="PTHR10003">
    <property type="entry name" value="SUPEROXIDE DISMUTASE CU-ZN -RELATED"/>
    <property type="match status" value="1"/>
</dbReference>
<reference evidence="5 6" key="1">
    <citation type="submission" date="2021-01" db="EMBL/GenBank/DDBJ databases">
        <title>Biogeographic distribution of Paracoccus.</title>
        <authorList>
            <person name="Hollensteiner J."/>
            <person name="Leineberger J."/>
            <person name="Brinkhoff T."/>
            <person name="Daniel R."/>
        </authorList>
    </citation>
    <scope>NUCLEOTIDE SEQUENCE [LARGE SCALE GENOMIC DNA]</scope>
    <source>
        <strain evidence="5 6">LMG25392</strain>
    </source>
</reference>
<feature type="chain" id="PRO_5046330126" description="Superoxide dismutase [Cu-Zn]" evidence="3">
    <location>
        <begin position="39"/>
        <end position="209"/>
    </location>
</feature>
<sequence length="209" mass="21240">MIEKTFTPTRTLFNRMAPAVMAAAFALALAPAAVHSQAASDADDAATSAPAGNADDQATAEMQPDATARMVLSDGTDAGMVNLMETPSGIVLVQAELKGLPPGGEHAIHIHETGTCEGPDFESAGGHFTGGKEHGVLTAGGPHPGDLPNFTVGADGTAKIDHFVADFKMADLMDDDGSAIVIHAGTDDYKSQPSGDAGDRLSCGVVEAN</sequence>